<dbReference type="GO" id="GO:0015031">
    <property type="term" value="P:protein transport"/>
    <property type="evidence" value="ECO:0007669"/>
    <property type="project" value="UniProtKB-KW"/>
</dbReference>
<evidence type="ECO:0000256" key="2">
    <source>
        <dbReference type="ARBA" id="ARBA00022448"/>
    </source>
</evidence>
<evidence type="ECO:0000313" key="10">
    <source>
        <dbReference type="EMBL" id="KEQ18065.1"/>
    </source>
</evidence>
<evidence type="ECO:0000259" key="9">
    <source>
        <dbReference type="Pfam" id="PF11356"/>
    </source>
</evidence>
<dbReference type="AlphaFoldDB" id="A0A081NHZ2"/>
<dbReference type="InterPro" id="IPR024961">
    <property type="entry name" value="T2SS_GspC_N"/>
</dbReference>
<evidence type="ECO:0000313" key="11">
    <source>
        <dbReference type="Proteomes" id="UP000028073"/>
    </source>
</evidence>
<comment type="subcellular location">
    <subcellularLocation>
        <location evidence="1">Cell inner membrane</location>
    </subcellularLocation>
</comment>
<dbReference type="RefSeq" id="WP_081869774.1">
    <property type="nucleotide sequence ID" value="NZ_JOKH01000002.1"/>
</dbReference>
<keyword evidence="8" id="KW-0472">Membrane</keyword>
<keyword evidence="4" id="KW-0997">Cell inner membrane</keyword>
<reference evidence="10 11" key="1">
    <citation type="submission" date="2014-06" db="EMBL/GenBank/DDBJ databases">
        <title>Whole Genome Sequences of Three Symbiotic Endozoicomonas Bacteria.</title>
        <authorList>
            <person name="Neave M.J."/>
            <person name="Apprill A."/>
            <person name="Voolstra C.R."/>
        </authorList>
    </citation>
    <scope>NUCLEOTIDE SEQUENCE [LARGE SCALE GENOMIC DNA]</scope>
    <source>
        <strain evidence="10 11">DSM 25634</strain>
    </source>
</reference>
<keyword evidence="3" id="KW-1003">Cell membrane</keyword>
<name>A0A081NHZ2_9GAMM</name>
<sequence length="214" mass="23852">MMSLAITQNTGWRIKPVWLFPVILLSGLLASLAYQLHADWVLVNHDADWVVPVALVSDELTLDESLPLAELDTQFFGVYQSPEALEVVQVLPGVTPVTTFSYTLEAIYFSTQRNLSAISISSGQGNDLFREADELASGVIIKRIDQDKVILSRNGQLEQLLLNPDQYQPVLDKPVILRPGQPKQNAQTKTVGDAENDLQTRLKQLRERLKKTTG</sequence>
<evidence type="ECO:0000256" key="1">
    <source>
        <dbReference type="ARBA" id="ARBA00004533"/>
    </source>
</evidence>
<keyword evidence="5" id="KW-0812">Transmembrane</keyword>
<keyword evidence="6" id="KW-0653">Protein transport</keyword>
<dbReference type="Pfam" id="PF11356">
    <property type="entry name" value="T2SSC"/>
    <property type="match status" value="1"/>
</dbReference>
<dbReference type="EMBL" id="JOKH01000002">
    <property type="protein sequence ID" value="KEQ18065.1"/>
    <property type="molecule type" value="Genomic_DNA"/>
</dbReference>
<evidence type="ECO:0000256" key="3">
    <source>
        <dbReference type="ARBA" id="ARBA00022475"/>
    </source>
</evidence>
<keyword evidence="2" id="KW-0813">Transport</keyword>
<keyword evidence="11" id="KW-1185">Reference proteome</keyword>
<proteinExistence type="predicted"/>
<dbReference type="GO" id="GO:0005886">
    <property type="term" value="C:plasma membrane"/>
    <property type="evidence" value="ECO:0007669"/>
    <property type="project" value="UniProtKB-SubCell"/>
</dbReference>
<protein>
    <recommendedName>
        <fullName evidence="9">Type II secretion system protein GspC N-terminal domain-containing protein</fullName>
    </recommendedName>
</protein>
<evidence type="ECO:0000256" key="6">
    <source>
        <dbReference type="ARBA" id="ARBA00022927"/>
    </source>
</evidence>
<accession>A0A081NHZ2</accession>
<evidence type="ECO:0000256" key="7">
    <source>
        <dbReference type="ARBA" id="ARBA00022989"/>
    </source>
</evidence>
<dbReference type="Gene3D" id="2.30.30.830">
    <property type="match status" value="1"/>
</dbReference>
<organism evidence="10 11">
    <name type="scientific">Endozoicomonas numazuensis</name>
    <dbReference type="NCBI Taxonomy" id="1137799"/>
    <lineage>
        <taxon>Bacteria</taxon>
        <taxon>Pseudomonadati</taxon>
        <taxon>Pseudomonadota</taxon>
        <taxon>Gammaproteobacteria</taxon>
        <taxon>Oceanospirillales</taxon>
        <taxon>Endozoicomonadaceae</taxon>
        <taxon>Endozoicomonas</taxon>
    </lineage>
</organism>
<evidence type="ECO:0000256" key="5">
    <source>
        <dbReference type="ARBA" id="ARBA00022692"/>
    </source>
</evidence>
<evidence type="ECO:0000256" key="4">
    <source>
        <dbReference type="ARBA" id="ARBA00022519"/>
    </source>
</evidence>
<gene>
    <name evidence="10" type="ORF">GZ78_10825</name>
</gene>
<keyword evidence="7" id="KW-1133">Transmembrane helix</keyword>
<evidence type="ECO:0000256" key="8">
    <source>
        <dbReference type="ARBA" id="ARBA00023136"/>
    </source>
</evidence>
<comment type="caution">
    <text evidence="10">The sequence shown here is derived from an EMBL/GenBank/DDBJ whole genome shotgun (WGS) entry which is preliminary data.</text>
</comment>
<dbReference type="Proteomes" id="UP000028073">
    <property type="component" value="Unassembled WGS sequence"/>
</dbReference>
<feature type="domain" description="Type II secretion system protein GspC N-terminal" evidence="9">
    <location>
        <begin position="60"/>
        <end position="162"/>
    </location>
</feature>
<dbReference type="OrthoDB" id="5574088at2"/>